<evidence type="ECO:0000313" key="7">
    <source>
        <dbReference type="Proteomes" id="UP000563151"/>
    </source>
</evidence>
<dbReference type="InterPro" id="IPR017871">
    <property type="entry name" value="ABC_transporter-like_CS"/>
</dbReference>
<reference evidence="6 7" key="1">
    <citation type="submission" date="2020-04" db="EMBL/GenBank/DDBJ databases">
        <title>Genomic insights into acetone-butanol-ethanol (ABE) fermentation by sequencing solventogenic clostridia strains.</title>
        <authorList>
            <person name="Brown S."/>
        </authorList>
    </citation>
    <scope>NUCLEOTIDE SEQUENCE [LARGE SCALE GENOMIC DNA]</scope>
    <source>
        <strain evidence="6 7">DJ011</strain>
    </source>
</reference>
<organism evidence="6 7">
    <name type="scientific">Clostridium tetanomorphum</name>
    <dbReference type="NCBI Taxonomy" id="1553"/>
    <lineage>
        <taxon>Bacteria</taxon>
        <taxon>Bacillati</taxon>
        <taxon>Bacillota</taxon>
        <taxon>Clostridia</taxon>
        <taxon>Eubacteriales</taxon>
        <taxon>Clostridiaceae</taxon>
        <taxon>Clostridium</taxon>
    </lineage>
</organism>
<dbReference type="RefSeq" id="WP_035148261.1">
    <property type="nucleotide sequence ID" value="NZ_JAAZWO010000007.1"/>
</dbReference>
<dbReference type="AlphaFoldDB" id="A0A923E762"/>
<feature type="domain" description="ABC transporter" evidence="5">
    <location>
        <begin position="9"/>
        <end position="243"/>
    </location>
</feature>
<dbReference type="SMART" id="SM00382">
    <property type="entry name" value="AAA"/>
    <property type="match status" value="1"/>
</dbReference>
<evidence type="ECO:0000256" key="2">
    <source>
        <dbReference type="ARBA" id="ARBA00022741"/>
    </source>
</evidence>
<dbReference type="EMBL" id="JAAZWO010000007">
    <property type="protein sequence ID" value="MBC2397710.1"/>
    <property type="molecule type" value="Genomic_DNA"/>
</dbReference>
<dbReference type="InterPro" id="IPR003593">
    <property type="entry name" value="AAA+_ATPase"/>
</dbReference>
<dbReference type="CDD" id="cd03214">
    <property type="entry name" value="ABC_Iron-Siderophores_B12_Hemin"/>
    <property type="match status" value="1"/>
</dbReference>
<keyword evidence="3 6" id="KW-0067">ATP-binding</keyword>
<dbReference type="PROSITE" id="PS00211">
    <property type="entry name" value="ABC_TRANSPORTER_1"/>
    <property type="match status" value="1"/>
</dbReference>
<dbReference type="Pfam" id="PF00005">
    <property type="entry name" value="ABC_tran"/>
    <property type="match status" value="1"/>
</dbReference>
<dbReference type="PANTHER" id="PTHR42794">
    <property type="entry name" value="HEMIN IMPORT ATP-BINDING PROTEIN HMUV"/>
    <property type="match status" value="1"/>
</dbReference>
<dbReference type="PROSITE" id="PS50893">
    <property type="entry name" value="ABC_TRANSPORTER_2"/>
    <property type="match status" value="1"/>
</dbReference>
<keyword evidence="4" id="KW-1278">Translocase</keyword>
<dbReference type="GO" id="GO:0005524">
    <property type="term" value="F:ATP binding"/>
    <property type="evidence" value="ECO:0007669"/>
    <property type="project" value="UniProtKB-KW"/>
</dbReference>
<keyword evidence="1" id="KW-0813">Transport</keyword>
<name>A0A923E762_CLOTT</name>
<dbReference type="FunFam" id="3.40.50.300:FF:000134">
    <property type="entry name" value="Iron-enterobactin ABC transporter ATP-binding protein"/>
    <property type="match status" value="1"/>
</dbReference>
<dbReference type="Gene3D" id="3.40.50.300">
    <property type="entry name" value="P-loop containing nucleotide triphosphate hydrolases"/>
    <property type="match status" value="1"/>
</dbReference>
<accession>A0A923E762</accession>
<evidence type="ECO:0000256" key="3">
    <source>
        <dbReference type="ARBA" id="ARBA00022840"/>
    </source>
</evidence>
<dbReference type="SUPFAM" id="SSF52540">
    <property type="entry name" value="P-loop containing nucleoside triphosphate hydrolases"/>
    <property type="match status" value="1"/>
</dbReference>
<evidence type="ECO:0000256" key="4">
    <source>
        <dbReference type="ARBA" id="ARBA00022967"/>
    </source>
</evidence>
<evidence type="ECO:0000256" key="1">
    <source>
        <dbReference type="ARBA" id="ARBA00022448"/>
    </source>
</evidence>
<keyword evidence="2" id="KW-0547">Nucleotide-binding</keyword>
<dbReference type="InterPro" id="IPR027417">
    <property type="entry name" value="P-loop_NTPase"/>
</dbReference>
<sequence length="274" mass="31119">MLNKNTYSIVINNLHCSYGDKKILKNININFEKNKFHSIIGPNGSGKTTLLKNIQKILPIENNCIYIDGKDLNSFKNKDLAKKIASVPQNTNIDFDFSAMDIVLMGRTPYLKRFEKEKDTDLIIVKEAMEMTNTWYLKDKNINELSGGERQRVIIARALAQESEIILLDEPISNLDMHHQIDILDTIKYLNRDITVIAVLHDLNLAAEYSDSLILLKNGNVLCKGTPKDVLTESNIRDAYNINTHIIKNPITGAPHIIPISKNCIRKKIITHVL</sequence>
<dbReference type="PANTHER" id="PTHR42794:SF1">
    <property type="entry name" value="HEMIN IMPORT ATP-BINDING PROTEIN HMUV"/>
    <property type="match status" value="1"/>
</dbReference>
<dbReference type="GO" id="GO:0016887">
    <property type="term" value="F:ATP hydrolysis activity"/>
    <property type="evidence" value="ECO:0007669"/>
    <property type="project" value="InterPro"/>
</dbReference>
<protein>
    <submittedName>
        <fullName evidence="6">ABC transporter ATP-binding protein</fullName>
    </submittedName>
</protein>
<keyword evidence="7" id="KW-1185">Reference proteome</keyword>
<dbReference type="InterPro" id="IPR003439">
    <property type="entry name" value="ABC_transporter-like_ATP-bd"/>
</dbReference>
<gene>
    <name evidence="6" type="ORF">HGG79_07975</name>
</gene>
<dbReference type="Proteomes" id="UP000563151">
    <property type="component" value="Unassembled WGS sequence"/>
</dbReference>
<evidence type="ECO:0000259" key="5">
    <source>
        <dbReference type="PROSITE" id="PS50893"/>
    </source>
</evidence>
<proteinExistence type="predicted"/>
<evidence type="ECO:0000313" key="6">
    <source>
        <dbReference type="EMBL" id="MBC2397710.1"/>
    </source>
</evidence>
<comment type="caution">
    <text evidence="6">The sequence shown here is derived from an EMBL/GenBank/DDBJ whole genome shotgun (WGS) entry which is preliminary data.</text>
</comment>